<proteinExistence type="predicted"/>
<evidence type="ECO:0000313" key="2">
    <source>
        <dbReference type="EMBL" id="KAG6370255.1"/>
    </source>
</evidence>
<accession>A0A8I2YEB3</accession>
<protein>
    <submittedName>
        <fullName evidence="2">Uncharacterized protein</fullName>
    </submittedName>
</protein>
<reference evidence="2" key="1">
    <citation type="submission" date="2021-03" db="EMBL/GenBank/DDBJ databases">
        <title>Evolutionary innovations through gain and loss of genes in the ectomycorrhizal Boletales.</title>
        <authorList>
            <person name="Wu G."/>
            <person name="Miyauchi S."/>
            <person name="Morin E."/>
            <person name="Yang Z.-L."/>
            <person name="Xu J."/>
            <person name="Martin F.M."/>
        </authorList>
    </citation>
    <scope>NUCLEOTIDE SEQUENCE</scope>
    <source>
        <strain evidence="2">BR01</strain>
    </source>
</reference>
<feature type="region of interest" description="Disordered" evidence="1">
    <location>
        <begin position="1"/>
        <end position="33"/>
    </location>
</feature>
<dbReference type="Proteomes" id="UP000683000">
    <property type="component" value="Unassembled WGS sequence"/>
</dbReference>
<gene>
    <name evidence="2" type="ORF">JVT61DRAFT_12199</name>
</gene>
<keyword evidence="3" id="KW-1185">Reference proteome</keyword>
<dbReference type="AlphaFoldDB" id="A0A8I2YEB3"/>
<evidence type="ECO:0000256" key="1">
    <source>
        <dbReference type="SAM" id="MobiDB-lite"/>
    </source>
</evidence>
<sequence length="164" mass="18410">MNPTGIFHKPHPNLQRRDKPVHRHPSNSHNPQANVTAQPALTLALMEPNWSFLQAAPESSMLGQSTSPSNAHDCPTNTMAQPTRLSLLLNLHPNCLRRDKPTLLVHGLTLFLNKPQPSYPPGPTFHHKQLQWKIPLFPLCMDGQSENLCRPCENSVVMQLAKRT</sequence>
<evidence type="ECO:0000313" key="3">
    <source>
        <dbReference type="Proteomes" id="UP000683000"/>
    </source>
</evidence>
<name>A0A8I2YEB3_9AGAM</name>
<comment type="caution">
    <text evidence="2">The sequence shown here is derived from an EMBL/GenBank/DDBJ whole genome shotgun (WGS) entry which is preliminary data.</text>
</comment>
<organism evidence="2 3">
    <name type="scientific">Boletus reticuloceps</name>
    <dbReference type="NCBI Taxonomy" id="495285"/>
    <lineage>
        <taxon>Eukaryota</taxon>
        <taxon>Fungi</taxon>
        <taxon>Dikarya</taxon>
        <taxon>Basidiomycota</taxon>
        <taxon>Agaricomycotina</taxon>
        <taxon>Agaricomycetes</taxon>
        <taxon>Agaricomycetidae</taxon>
        <taxon>Boletales</taxon>
        <taxon>Boletineae</taxon>
        <taxon>Boletaceae</taxon>
        <taxon>Boletoideae</taxon>
        <taxon>Boletus</taxon>
    </lineage>
</organism>
<dbReference type="EMBL" id="JAGFBS010000054">
    <property type="protein sequence ID" value="KAG6370255.1"/>
    <property type="molecule type" value="Genomic_DNA"/>
</dbReference>